<evidence type="ECO:0000313" key="18">
    <source>
        <dbReference type="EMBL" id="CAD6188535.1"/>
    </source>
</evidence>
<dbReference type="GO" id="GO:0006487">
    <property type="term" value="P:protein N-linked glycosylation"/>
    <property type="evidence" value="ECO:0007669"/>
    <property type="project" value="TreeGrafter"/>
</dbReference>
<keyword evidence="19" id="KW-1185">Reference proteome</keyword>
<evidence type="ECO:0000256" key="13">
    <source>
        <dbReference type="ARBA" id="ARBA00045065"/>
    </source>
</evidence>
<dbReference type="InterPro" id="IPR038013">
    <property type="entry name" value="ALG11"/>
</dbReference>
<evidence type="ECO:0000256" key="15">
    <source>
        <dbReference type="SAM" id="SignalP"/>
    </source>
</evidence>
<dbReference type="PANTHER" id="PTHR45919:SF1">
    <property type="entry name" value="GDP-MAN:MAN(3)GLCNAC(2)-PP-DOL ALPHA-1,2-MANNOSYLTRANSFERASE"/>
    <property type="match status" value="1"/>
</dbReference>
<keyword evidence="8" id="KW-0812">Transmembrane</keyword>
<keyword evidence="7" id="KW-0808">Transferase</keyword>
<comment type="caution">
    <text evidence="18">The sequence shown here is derived from an EMBL/GenBank/DDBJ whole genome shotgun (WGS) entry which is preliminary data.</text>
</comment>
<evidence type="ECO:0000256" key="10">
    <source>
        <dbReference type="ARBA" id="ARBA00022989"/>
    </source>
</evidence>
<comment type="pathway">
    <text evidence="2">Protein modification; protein glycosylation.</text>
</comment>
<evidence type="ECO:0000256" key="6">
    <source>
        <dbReference type="ARBA" id="ARBA00022676"/>
    </source>
</evidence>
<dbReference type="EC" id="2.4.1.131" evidence="4"/>
<sequence length="435" mass="49366">MGLFTFLCLFVLLLCVAGVFFRSKRKNGIIAFFHPYCNAGGGGERASKEQILLKAHQRFGIDLDPARIHFIKLRLRRIVEADLYPRLTMLGQAIGGGILALEALFKLNPEAVIDSMGYPLSLPVFKLFGGAKVATYVHYPTISCDMIELVETRRFSFNNSQLIVDSTMLTYIKVLYYRIFRLFAIGWLAEQPTASWSMGAGPSITSRRFGDVATSISCFRLAMSASFSPWNRSPRNCSLQAKFYEFWRLAKFARRKIIDSSIEVRLCIAGGCRDRDDEKRVGELKKYAEQLDVTSRLDWKLNVPYDELVEEMSKSMISLHTMHNEHFGISVVEGLAAGMITLANDSGGPQMDIVKDLDGHSTGYLAKTKEEYCHAIAKIIREPRQIRDEIRKSARKSSDRFSEERFEKEWLRVMKGFLNQESSSHSSHSSRSSTR</sequence>
<comment type="similarity">
    <text evidence="3">Belongs to the glycosyltransferase group 1 family. Glycosyltransferase 4 subfamily.</text>
</comment>
<comment type="function">
    <text evidence="14">GDP-Man:Man(3)GlcNAc(2)-PP-Dol alpha-1,2-mannosyltransferase that operates in the biosynthetic pathway of dolichol-linked oligosaccharides, the glycan precursors employed in protein asparagine (N)-glycosylation. The assembly of dolichol-linked oligosaccharides begins on the cytosolic side of the endoplasmic reticulum membrane and finishes in its lumen. The sequential addition of sugars to dolichol pyrophosphate produces dolichol-linked oligosaccharides containing fourteen sugars, including two GlcNAcs, nine mannoses and three glucoses. Once assembled, the oligosaccharide is transferred from the lipid to nascent proteins by oligosaccharyltransferases. Catalyzes, on the cytoplasmic face of the endoplasmic reticulum, the addition of the fourth and fifth mannose residues to the dolichol-linked oligosaccharide chain, to produce Man(5)GlcNAc(2)-PP-dolichol core oligosaccharide. Man(5)GlcNAc(2)-PP-dolichol is a substrate for ALG3, the following enzyme in the biosynthetic pathway.</text>
</comment>
<evidence type="ECO:0000256" key="11">
    <source>
        <dbReference type="ARBA" id="ARBA00023136"/>
    </source>
</evidence>
<dbReference type="Pfam" id="PF15924">
    <property type="entry name" value="ALG11_N"/>
    <property type="match status" value="1"/>
</dbReference>
<evidence type="ECO:0000256" key="2">
    <source>
        <dbReference type="ARBA" id="ARBA00004922"/>
    </source>
</evidence>
<dbReference type="SUPFAM" id="SSF53756">
    <property type="entry name" value="UDP-Glycosyltransferase/glycogen phosphorylase"/>
    <property type="match status" value="1"/>
</dbReference>
<evidence type="ECO:0000259" key="16">
    <source>
        <dbReference type="Pfam" id="PF00534"/>
    </source>
</evidence>
<feature type="signal peptide" evidence="15">
    <location>
        <begin position="1"/>
        <end position="18"/>
    </location>
</feature>
<evidence type="ECO:0000256" key="4">
    <source>
        <dbReference type="ARBA" id="ARBA00012645"/>
    </source>
</evidence>
<feature type="chain" id="PRO_5035772864" description="GDP-Man:Man(3)GlcNAc(2)-PP-Dol alpha-1,2-mannosyltransferase" evidence="15">
    <location>
        <begin position="19"/>
        <end position="435"/>
    </location>
</feature>
<keyword evidence="6" id="KW-0328">Glycosyltransferase</keyword>
<dbReference type="PANTHER" id="PTHR45919">
    <property type="entry name" value="GDP-MAN:MAN(3)GLCNAC(2)-PP-DOL ALPHA-1,2-MANNOSYLTRANSFERASE"/>
    <property type="match status" value="1"/>
</dbReference>
<dbReference type="InterPro" id="IPR001296">
    <property type="entry name" value="Glyco_trans_1"/>
</dbReference>
<comment type="catalytic activity">
    <reaction evidence="13">
        <text>an alpha-D-Man-(1-&gt;3)-[alpha-D-Man-(1-&gt;6)]-beta-D-Man-(1-&gt;4)-beta-D-GlcNAc-(1-&gt;4)-alpha-D-GlcNAc-diphospho-di-trans,poly-cis-dolichol + 2 GDP-alpha-D-mannose = an alpha-D-Man-(1-&gt;2)-alpha-D-Man-(1-&gt;2)-alpha-D-Man-(1-&gt;3)-[alpha-D-Man-(1-&gt;6)]-beta-D-Man-(1-&gt;4)-beta-D-GlcNAc-(1-&gt;4)-alpha-D-GlcNAc-diphospho-di-trans,poly-cis-dolichol + 2 GDP + 2 H(+)</text>
        <dbReference type="Rhea" id="RHEA:29523"/>
        <dbReference type="Rhea" id="RHEA-COMP:19515"/>
        <dbReference type="Rhea" id="RHEA-COMP:19516"/>
        <dbReference type="ChEBI" id="CHEBI:15378"/>
        <dbReference type="ChEBI" id="CHEBI:57527"/>
        <dbReference type="ChEBI" id="CHEBI:58189"/>
        <dbReference type="ChEBI" id="CHEBI:132511"/>
        <dbReference type="ChEBI" id="CHEBI:132515"/>
        <dbReference type="EC" id="2.4.1.131"/>
    </reaction>
    <physiologicalReaction direction="left-to-right" evidence="13">
        <dbReference type="Rhea" id="RHEA:29524"/>
    </physiologicalReaction>
</comment>
<dbReference type="GO" id="GO:0005789">
    <property type="term" value="C:endoplasmic reticulum membrane"/>
    <property type="evidence" value="ECO:0007669"/>
    <property type="project" value="UniProtKB-SubCell"/>
</dbReference>
<keyword evidence="9" id="KW-0256">Endoplasmic reticulum</keyword>
<evidence type="ECO:0000256" key="3">
    <source>
        <dbReference type="ARBA" id="ARBA00009481"/>
    </source>
</evidence>
<dbReference type="Proteomes" id="UP000835052">
    <property type="component" value="Unassembled WGS sequence"/>
</dbReference>
<evidence type="ECO:0000256" key="1">
    <source>
        <dbReference type="ARBA" id="ARBA00004389"/>
    </source>
</evidence>
<evidence type="ECO:0000256" key="5">
    <source>
        <dbReference type="ARBA" id="ARBA00022018"/>
    </source>
</evidence>
<evidence type="ECO:0000256" key="9">
    <source>
        <dbReference type="ARBA" id="ARBA00022824"/>
    </source>
</evidence>
<organism evidence="18 19">
    <name type="scientific">Caenorhabditis auriculariae</name>
    <dbReference type="NCBI Taxonomy" id="2777116"/>
    <lineage>
        <taxon>Eukaryota</taxon>
        <taxon>Metazoa</taxon>
        <taxon>Ecdysozoa</taxon>
        <taxon>Nematoda</taxon>
        <taxon>Chromadorea</taxon>
        <taxon>Rhabditida</taxon>
        <taxon>Rhabditina</taxon>
        <taxon>Rhabditomorpha</taxon>
        <taxon>Rhabditoidea</taxon>
        <taxon>Rhabditidae</taxon>
        <taxon>Peloderinae</taxon>
        <taxon>Caenorhabditis</taxon>
    </lineage>
</organism>
<dbReference type="Pfam" id="PF00534">
    <property type="entry name" value="Glycos_transf_1"/>
    <property type="match status" value="1"/>
</dbReference>
<evidence type="ECO:0000256" key="12">
    <source>
        <dbReference type="ARBA" id="ARBA00032517"/>
    </source>
</evidence>
<dbReference type="InterPro" id="IPR031814">
    <property type="entry name" value="ALG11_N"/>
</dbReference>
<keyword evidence="10" id="KW-1133">Transmembrane helix</keyword>
<evidence type="ECO:0000256" key="7">
    <source>
        <dbReference type="ARBA" id="ARBA00022679"/>
    </source>
</evidence>
<dbReference type="GO" id="GO:0004377">
    <property type="term" value="F:GDP-Man:Man(3)GlcNAc(2)-PP-Dol alpha-1,2-mannosyltransferase activity"/>
    <property type="evidence" value="ECO:0007669"/>
    <property type="project" value="UniProtKB-EC"/>
</dbReference>
<feature type="domain" description="Glycosyl transferase family 1" evidence="16">
    <location>
        <begin position="260"/>
        <end position="396"/>
    </location>
</feature>
<gene>
    <name evidence="18" type="ORF">CAUJ_LOCUS4454</name>
</gene>
<accession>A0A8S1GZ00</accession>
<name>A0A8S1GZ00_9PELO</name>
<dbReference type="EMBL" id="CAJGYM010000008">
    <property type="protein sequence ID" value="CAD6188535.1"/>
    <property type="molecule type" value="Genomic_DNA"/>
</dbReference>
<evidence type="ECO:0000259" key="17">
    <source>
        <dbReference type="Pfam" id="PF15924"/>
    </source>
</evidence>
<dbReference type="OrthoDB" id="2276068at2759"/>
<keyword evidence="11" id="KW-0472">Membrane</keyword>
<dbReference type="Gene3D" id="3.40.50.2000">
    <property type="entry name" value="Glycogen Phosphorylase B"/>
    <property type="match status" value="1"/>
</dbReference>
<evidence type="ECO:0000256" key="14">
    <source>
        <dbReference type="ARBA" id="ARBA00045128"/>
    </source>
</evidence>
<proteinExistence type="inferred from homology"/>
<evidence type="ECO:0000256" key="8">
    <source>
        <dbReference type="ARBA" id="ARBA00022692"/>
    </source>
</evidence>
<dbReference type="AlphaFoldDB" id="A0A8S1GZ00"/>
<protein>
    <recommendedName>
        <fullName evidence="5">GDP-Man:Man(3)GlcNAc(2)-PP-Dol alpha-1,2-mannosyltransferase</fullName>
        <ecNumber evidence="4">2.4.1.131</ecNumber>
    </recommendedName>
    <alternativeName>
        <fullName evidence="12">Asparagine-linked glycosylation protein 11 homolog</fullName>
    </alternativeName>
</protein>
<feature type="domain" description="ALG11 mannosyltransferase N-terminal" evidence="17">
    <location>
        <begin position="46"/>
        <end position="182"/>
    </location>
</feature>
<comment type="subcellular location">
    <subcellularLocation>
        <location evidence="1">Endoplasmic reticulum membrane</location>
        <topology evidence="1">Single-pass membrane protein</topology>
    </subcellularLocation>
</comment>
<keyword evidence="15" id="KW-0732">Signal</keyword>
<evidence type="ECO:0000313" key="19">
    <source>
        <dbReference type="Proteomes" id="UP000835052"/>
    </source>
</evidence>
<reference evidence="18" key="1">
    <citation type="submission" date="2020-10" db="EMBL/GenBank/DDBJ databases">
        <authorList>
            <person name="Kikuchi T."/>
        </authorList>
    </citation>
    <scope>NUCLEOTIDE SEQUENCE</scope>
    <source>
        <strain evidence="18">NKZ352</strain>
    </source>
</reference>